<dbReference type="GO" id="GO:0004519">
    <property type="term" value="F:endonuclease activity"/>
    <property type="evidence" value="ECO:0007669"/>
    <property type="project" value="UniProtKB-KW"/>
</dbReference>
<accession>A0A1T4WSS3</accession>
<dbReference type="CDD" id="cd00085">
    <property type="entry name" value="HNHc"/>
    <property type="match status" value="1"/>
</dbReference>
<reference evidence="3" key="1">
    <citation type="submission" date="2017-02" db="EMBL/GenBank/DDBJ databases">
        <authorList>
            <person name="Varghese N."/>
            <person name="Submissions S."/>
        </authorList>
    </citation>
    <scope>NUCLEOTIDE SEQUENCE [LARGE SCALE GENOMIC DNA]</scope>
    <source>
        <strain evidence="3">ATCC 700200</strain>
    </source>
</reference>
<dbReference type="InterPro" id="IPR052892">
    <property type="entry name" value="NA-targeting_endonuclease"/>
</dbReference>
<dbReference type="Pfam" id="PF13395">
    <property type="entry name" value="HNH_4"/>
    <property type="match status" value="1"/>
</dbReference>
<evidence type="ECO:0000313" key="2">
    <source>
        <dbReference type="EMBL" id="SKA80423.1"/>
    </source>
</evidence>
<evidence type="ECO:0000313" key="3">
    <source>
        <dbReference type="Proteomes" id="UP000190774"/>
    </source>
</evidence>
<dbReference type="RefSeq" id="WP_078811855.1">
    <property type="nucleotide sequence ID" value="NZ_FUYE01000002.1"/>
</dbReference>
<proteinExistence type="predicted"/>
<keyword evidence="3" id="KW-1185">Reference proteome</keyword>
<protein>
    <submittedName>
        <fullName evidence="2">5-methylcytosine-specific restriction endonuclease McrA</fullName>
    </submittedName>
</protein>
<dbReference type="SMART" id="SM00507">
    <property type="entry name" value="HNHc"/>
    <property type="match status" value="1"/>
</dbReference>
<dbReference type="PANTHER" id="PTHR33877:SF2">
    <property type="entry name" value="OS07G0170200 PROTEIN"/>
    <property type="match status" value="1"/>
</dbReference>
<dbReference type="InterPro" id="IPR003615">
    <property type="entry name" value="HNH_nuc"/>
</dbReference>
<gene>
    <name evidence="2" type="ORF">SAMN02745166_00631</name>
</gene>
<keyword evidence="2" id="KW-0378">Hydrolase</keyword>
<dbReference type="Proteomes" id="UP000190774">
    <property type="component" value="Unassembled WGS sequence"/>
</dbReference>
<dbReference type="PANTHER" id="PTHR33877">
    <property type="entry name" value="SLL1193 PROTEIN"/>
    <property type="match status" value="1"/>
</dbReference>
<sequence>MNDVLNKTTVLVLNRNWQAIGVKTPADAFSMMATGNATALKISAEDDMTPVTWEDWVKLPVNEGDNSIGTVHGPVRVPTVLVLARFDRVPKRRPKFCAKAIWERDGGVCQYTGRKLKPSEGNIDHVIPVSRGGKSTWDNCVLADKKVNSKKGSKLPEEAGLKLLRRPSAPREVPVTQLIRNTYQVRDWEVFLAHAGIFQTDRAVS</sequence>
<dbReference type="OrthoDB" id="9802901at2"/>
<dbReference type="Gene3D" id="1.10.30.50">
    <property type="match status" value="1"/>
</dbReference>
<organism evidence="2 3">
    <name type="scientific">Prosthecobacter debontii</name>
    <dbReference type="NCBI Taxonomy" id="48467"/>
    <lineage>
        <taxon>Bacteria</taxon>
        <taxon>Pseudomonadati</taxon>
        <taxon>Verrucomicrobiota</taxon>
        <taxon>Verrucomicrobiia</taxon>
        <taxon>Verrucomicrobiales</taxon>
        <taxon>Verrucomicrobiaceae</taxon>
        <taxon>Prosthecobacter</taxon>
    </lineage>
</organism>
<keyword evidence="2" id="KW-0255">Endonuclease</keyword>
<feature type="domain" description="HNH nuclease" evidence="1">
    <location>
        <begin position="96"/>
        <end position="149"/>
    </location>
</feature>
<keyword evidence="2" id="KW-0540">Nuclease</keyword>
<name>A0A1T4WSS3_9BACT</name>
<evidence type="ECO:0000259" key="1">
    <source>
        <dbReference type="SMART" id="SM00507"/>
    </source>
</evidence>
<dbReference type="AlphaFoldDB" id="A0A1T4WSS3"/>
<dbReference type="EMBL" id="FUYE01000002">
    <property type="protein sequence ID" value="SKA80423.1"/>
    <property type="molecule type" value="Genomic_DNA"/>
</dbReference>